<name>A0AAV5IIJ5_9ROSI</name>
<dbReference type="AlphaFoldDB" id="A0AAV5IIJ5"/>
<gene>
    <name evidence="3" type="ORF">SLEP1_g10285</name>
</gene>
<keyword evidence="1" id="KW-0472">Membrane</keyword>
<dbReference type="PANTHER" id="PTHR31325">
    <property type="entry name" value="OS01G0798800 PROTEIN-RELATED"/>
    <property type="match status" value="1"/>
</dbReference>
<dbReference type="InterPro" id="IPR025315">
    <property type="entry name" value="DUF4220"/>
</dbReference>
<organism evidence="3 4">
    <name type="scientific">Rubroshorea leprosula</name>
    <dbReference type="NCBI Taxonomy" id="152421"/>
    <lineage>
        <taxon>Eukaryota</taxon>
        <taxon>Viridiplantae</taxon>
        <taxon>Streptophyta</taxon>
        <taxon>Embryophyta</taxon>
        <taxon>Tracheophyta</taxon>
        <taxon>Spermatophyta</taxon>
        <taxon>Magnoliopsida</taxon>
        <taxon>eudicotyledons</taxon>
        <taxon>Gunneridae</taxon>
        <taxon>Pentapetalae</taxon>
        <taxon>rosids</taxon>
        <taxon>malvids</taxon>
        <taxon>Malvales</taxon>
        <taxon>Dipterocarpaceae</taxon>
        <taxon>Rubroshorea</taxon>
    </lineage>
</organism>
<dbReference type="Pfam" id="PF04578">
    <property type="entry name" value="DUF594"/>
    <property type="match status" value="1"/>
</dbReference>
<evidence type="ECO:0000313" key="4">
    <source>
        <dbReference type="Proteomes" id="UP001054252"/>
    </source>
</evidence>
<evidence type="ECO:0000259" key="2">
    <source>
        <dbReference type="Pfam" id="PF13968"/>
    </source>
</evidence>
<feature type="transmembrane region" description="Helical" evidence="1">
    <location>
        <begin position="6"/>
        <end position="24"/>
    </location>
</feature>
<dbReference type="EMBL" id="BPVZ01000011">
    <property type="protein sequence ID" value="GKU97105.1"/>
    <property type="molecule type" value="Genomic_DNA"/>
</dbReference>
<accession>A0AAV5IIJ5</accession>
<feature type="transmembrane region" description="Helical" evidence="1">
    <location>
        <begin position="262"/>
        <end position="291"/>
    </location>
</feature>
<dbReference type="Proteomes" id="UP001054252">
    <property type="component" value="Unassembled WGS sequence"/>
</dbReference>
<evidence type="ECO:0000256" key="1">
    <source>
        <dbReference type="SAM" id="Phobius"/>
    </source>
</evidence>
<proteinExistence type="predicted"/>
<comment type="caution">
    <text evidence="3">The sequence shown here is derived from an EMBL/GenBank/DDBJ whole genome shotgun (WGS) entry which is preliminary data.</text>
</comment>
<evidence type="ECO:0000313" key="3">
    <source>
        <dbReference type="EMBL" id="GKU97105.1"/>
    </source>
</evidence>
<keyword evidence="1" id="KW-0812">Transmembrane</keyword>
<keyword evidence="4" id="KW-1185">Reference proteome</keyword>
<dbReference type="InterPro" id="IPR007658">
    <property type="entry name" value="DUF594"/>
</dbReference>
<protein>
    <recommendedName>
        <fullName evidence="2">DUF4220 domain-containing protein</fullName>
    </recommendedName>
</protein>
<reference evidence="3 4" key="1">
    <citation type="journal article" date="2021" name="Commun. Biol.">
        <title>The genome of Shorea leprosula (Dipterocarpaceae) highlights the ecological relevance of drought in aseasonal tropical rainforests.</title>
        <authorList>
            <person name="Ng K.K.S."/>
            <person name="Kobayashi M.J."/>
            <person name="Fawcett J.A."/>
            <person name="Hatakeyama M."/>
            <person name="Paape T."/>
            <person name="Ng C.H."/>
            <person name="Ang C.C."/>
            <person name="Tnah L.H."/>
            <person name="Lee C.T."/>
            <person name="Nishiyama T."/>
            <person name="Sese J."/>
            <person name="O'Brien M.J."/>
            <person name="Copetti D."/>
            <person name="Mohd Noor M.I."/>
            <person name="Ong R.C."/>
            <person name="Putra M."/>
            <person name="Sireger I.Z."/>
            <person name="Indrioko S."/>
            <person name="Kosugi Y."/>
            <person name="Izuno A."/>
            <person name="Isagi Y."/>
            <person name="Lee S.L."/>
            <person name="Shimizu K.K."/>
        </authorList>
    </citation>
    <scope>NUCLEOTIDE SEQUENCE [LARGE SCALE GENOMIC DNA]</scope>
    <source>
        <strain evidence="3">214</strain>
    </source>
</reference>
<feature type="transmembrane region" description="Helical" evidence="1">
    <location>
        <begin position="70"/>
        <end position="99"/>
    </location>
</feature>
<sequence>MCSFNKTILFLAFLTADWIAIATLGKLSSSCTKSLTTTPSIRTYWAPLLLLHLGGPDSITAYALEDNKNWITHLIILVIKVIFIIMSFSRLSFLIYILFAAGISKNVEKIWCLKLVNSQKAKPIINIIDPARILSPNENIPNLLRGYLLFIIMRPDVNDYLSSHNLVEVRTKITTHLKKTTSNDTDIVQKYICASQKGDAFGAVVVALGFTYDVVYTKAALIFKKLTFLTRHINIISTYSLLVFFMVGIVKHLNLSLPKVDIVITMILFLGAYAIDVFAIAAMFCSNWTVLEVEFGRMKMLKRIIPLLSFAGRRKMWPIYMGTFDLLEYCCHYKRRKANQSCGIPWKITNWSKIEMCHKTSFTNFVDVPNYLKQEDSYKDLIDSFFRMEPFKMSRGKKALQDMQQFDELKWSIELEFDHSIIVWHLATNVCYSQEDDDDDEASVDDCDDPMKISQYVSDYMMYLLAMCPALLLSKHTKSFWFDHTYDKLKELLSSATDTTNAAFTLLNPDNVGEEELESSMETTMDENLQKNVSSLVRCLNKSENKWKMIRDVWIEMLVYAAVSSQHISHVKQLGEGMELLSLIWLLIGSNTIRYAFKEEFEASTEEFESETNI</sequence>
<feature type="transmembrane region" description="Helical" evidence="1">
    <location>
        <begin position="233"/>
        <end position="250"/>
    </location>
</feature>
<keyword evidence="1" id="KW-1133">Transmembrane helix</keyword>
<dbReference type="Pfam" id="PF13968">
    <property type="entry name" value="DUF4220"/>
    <property type="match status" value="1"/>
</dbReference>
<feature type="domain" description="DUF4220" evidence="2">
    <location>
        <begin position="11"/>
        <end position="329"/>
    </location>
</feature>